<feature type="transmembrane region" description="Helical" evidence="1">
    <location>
        <begin position="60"/>
        <end position="84"/>
    </location>
</feature>
<dbReference type="AlphaFoldDB" id="A0A7T2LMT4"/>
<proteinExistence type="predicted"/>
<evidence type="ECO:0000259" key="2">
    <source>
        <dbReference type="PROSITE" id="PS50930"/>
    </source>
</evidence>
<sequence length="226" mass="24430">MLVALFLVLMGALYYVLYDLLLHQRSSGAKAVLWAAVTILPWLSAFEANKLVLYRAGTAFGRAAGIAAIMLTTLILSGFVQWLFLMPPGSSIWSVLPLHMISDLPKVIIVTLLTVITAFLSFGRTEESSTAIGALPANPADILWVKAAGNYVEFRTDARCHIHRMTLQGAQALLPSGQFVRISRSVVVNRNAVASNTLAKGEHIRLTDGSLHKVGNAYRADAASLV</sequence>
<gene>
    <name evidence="3" type="ORF">IC614_02305</name>
</gene>
<evidence type="ECO:0000313" key="4">
    <source>
        <dbReference type="Proteomes" id="UP000594873"/>
    </source>
</evidence>
<keyword evidence="1" id="KW-0812">Transmembrane</keyword>
<dbReference type="InterPro" id="IPR007492">
    <property type="entry name" value="LytTR_DNA-bd_dom"/>
</dbReference>
<keyword evidence="1" id="KW-1133">Transmembrane helix</keyword>
<dbReference type="PROSITE" id="PS50930">
    <property type="entry name" value="HTH_LYTTR"/>
    <property type="match status" value="1"/>
</dbReference>
<dbReference type="EMBL" id="CP065592">
    <property type="protein sequence ID" value="QPQ55462.1"/>
    <property type="molecule type" value="Genomic_DNA"/>
</dbReference>
<accession>A0A7T2LMT4</accession>
<dbReference type="KEGG" id="sflv:IC614_02305"/>
<protein>
    <submittedName>
        <fullName evidence="3">LytTR family transcriptional regulator</fullName>
    </submittedName>
</protein>
<reference evidence="3 4" key="1">
    <citation type="submission" date="2020-11" db="EMBL/GenBank/DDBJ databases">
        <title>Genome seq and assembly of Sphingosinicella sp.</title>
        <authorList>
            <person name="Chhetri G."/>
        </authorList>
    </citation>
    <scope>NUCLEOTIDE SEQUENCE [LARGE SCALE GENOMIC DNA]</scope>
    <source>
        <strain evidence="3 4">UDD2</strain>
    </source>
</reference>
<dbReference type="GO" id="GO:0003677">
    <property type="term" value="F:DNA binding"/>
    <property type="evidence" value="ECO:0007669"/>
    <property type="project" value="InterPro"/>
</dbReference>
<feature type="domain" description="HTH LytTR-type" evidence="2">
    <location>
        <begin position="138"/>
        <end position="195"/>
    </location>
</feature>
<dbReference type="Pfam" id="PF04397">
    <property type="entry name" value="LytTR"/>
    <property type="match status" value="1"/>
</dbReference>
<keyword evidence="1" id="KW-0472">Membrane</keyword>
<name>A0A7T2LMT4_9SPHN</name>
<feature type="transmembrane region" description="Helical" evidence="1">
    <location>
        <begin position="31"/>
        <end position="48"/>
    </location>
</feature>
<evidence type="ECO:0000256" key="1">
    <source>
        <dbReference type="SAM" id="Phobius"/>
    </source>
</evidence>
<dbReference type="Gene3D" id="2.40.50.1020">
    <property type="entry name" value="LytTr DNA-binding domain"/>
    <property type="match status" value="1"/>
</dbReference>
<evidence type="ECO:0000313" key="3">
    <source>
        <dbReference type="EMBL" id="QPQ55462.1"/>
    </source>
</evidence>
<dbReference type="SMART" id="SM00850">
    <property type="entry name" value="LytTR"/>
    <property type="match status" value="1"/>
</dbReference>
<keyword evidence="4" id="KW-1185">Reference proteome</keyword>
<feature type="transmembrane region" description="Helical" evidence="1">
    <location>
        <begin position="104"/>
        <end position="122"/>
    </location>
</feature>
<dbReference type="Proteomes" id="UP000594873">
    <property type="component" value="Chromosome"/>
</dbReference>
<organism evidence="3 4">
    <name type="scientific">Allosphingosinicella flava</name>
    <dbReference type="NCBI Taxonomy" id="2771430"/>
    <lineage>
        <taxon>Bacteria</taxon>
        <taxon>Pseudomonadati</taxon>
        <taxon>Pseudomonadota</taxon>
        <taxon>Alphaproteobacteria</taxon>
        <taxon>Sphingomonadales</taxon>
        <taxon>Sphingomonadaceae</taxon>
        <taxon>Allosphingosinicella</taxon>
    </lineage>
</organism>